<organism evidence="1 2">
    <name type="scientific">Providencia phage PSTCR7</name>
    <dbReference type="NCBI Taxonomy" id="2783549"/>
    <lineage>
        <taxon>Viruses</taxon>
        <taxon>Duplodnaviria</taxon>
        <taxon>Heunggongvirae</taxon>
        <taxon>Uroviricota</taxon>
        <taxon>Caudoviricetes</taxon>
        <taxon>Craquatrovirus</taxon>
        <taxon>Craquatrovirus PSTCR7</taxon>
    </lineage>
</organism>
<protein>
    <submittedName>
        <fullName evidence="1">Uncharacterized protein</fullName>
    </submittedName>
</protein>
<evidence type="ECO:0000313" key="2">
    <source>
        <dbReference type="Proteomes" id="UP000594422"/>
    </source>
</evidence>
<dbReference type="EMBL" id="MW057861">
    <property type="protein sequence ID" value="QPI18521.1"/>
    <property type="molecule type" value="Genomic_DNA"/>
</dbReference>
<dbReference type="GeneID" id="77951631"/>
<name>A0A7S9SW48_9CAUD</name>
<keyword evidence="2" id="KW-1185">Reference proteome</keyword>
<proteinExistence type="predicted"/>
<evidence type="ECO:0000313" key="1">
    <source>
        <dbReference type="EMBL" id="QPI18521.1"/>
    </source>
</evidence>
<dbReference type="RefSeq" id="YP_010675308.1">
    <property type="nucleotide sequence ID" value="NC_071001.1"/>
</dbReference>
<accession>A0A7S9SW48</accession>
<dbReference type="Proteomes" id="UP000594422">
    <property type="component" value="Segment"/>
</dbReference>
<reference evidence="1 2" key="1">
    <citation type="submission" date="2020-10" db="EMBL/GenBank/DDBJ databases">
        <title>Novel bacteriophages targeting Providencia spp. as potential agents for phage therapy.</title>
        <authorList>
            <person name="Rakov C."/>
            <person name="Alkalay-Oren S."/>
            <person name="Coppenhagen-Glazer S."/>
            <person name="Hazan R."/>
        </authorList>
    </citation>
    <scope>NUCLEOTIDE SEQUENCE [LARGE SCALE GENOMIC DNA]</scope>
</reference>
<dbReference type="KEGG" id="vg:77951631"/>
<sequence>MAYIRYLRHRELSRLRHSKNFLNWLNVQAKRLNMTTMELFTKMKREQLSYLQVQNLKPVELPPVEGE</sequence>